<dbReference type="HAMAP" id="MF_00146">
    <property type="entry name" value="dCTP_deaminase"/>
    <property type="match status" value="1"/>
</dbReference>
<dbReference type="UniPathway" id="UPA00610">
    <property type="reaction ID" value="UER00667"/>
</dbReference>
<evidence type="ECO:0000313" key="5">
    <source>
        <dbReference type="Proteomes" id="UP000230959"/>
    </source>
</evidence>
<feature type="binding site" evidence="3">
    <location>
        <begin position="128"/>
        <end position="130"/>
    </location>
    <ligand>
        <name>dCTP</name>
        <dbReference type="ChEBI" id="CHEBI:61481"/>
    </ligand>
</feature>
<evidence type="ECO:0000256" key="2">
    <source>
        <dbReference type="ARBA" id="ARBA00023080"/>
    </source>
</evidence>
<comment type="caution">
    <text evidence="4">The sequence shown here is derived from an EMBL/GenBank/DDBJ whole genome shotgun (WGS) entry which is preliminary data.</text>
</comment>
<feature type="active site" description="Proton donor/acceptor" evidence="3">
    <location>
        <position position="130"/>
    </location>
</feature>
<comment type="catalytic activity">
    <reaction evidence="3">
        <text>dCTP + 2 H2O = dUMP + NH4(+) + diphosphate</text>
        <dbReference type="Rhea" id="RHEA:19205"/>
        <dbReference type="ChEBI" id="CHEBI:15377"/>
        <dbReference type="ChEBI" id="CHEBI:28938"/>
        <dbReference type="ChEBI" id="CHEBI:33019"/>
        <dbReference type="ChEBI" id="CHEBI:61481"/>
        <dbReference type="ChEBI" id="CHEBI:246422"/>
        <dbReference type="EC" id="3.5.4.30"/>
    </reaction>
</comment>
<dbReference type="NCBIfam" id="TIGR02274">
    <property type="entry name" value="dCTP_deam"/>
    <property type="match status" value="1"/>
</dbReference>
<organism evidence="4 5">
    <name type="scientific">Candidatus Terrybacteria bacterium CG10_big_fil_rev_8_21_14_0_10_41_10</name>
    <dbReference type="NCBI Taxonomy" id="1975026"/>
    <lineage>
        <taxon>Bacteria</taxon>
        <taxon>Candidatus Terryibacteriota</taxon>
    </lineage>
</organism>
<dbReference type="PANTHER" id="PTHR42680:SF3">
    <property type="entry name" value="DCTP DEAMINASE"/>
    <property type="match status" value="1"/>
</dbReference>
<protein>
    <recommendedName>
        <fullName evidence="3">dCTP deaminase, dUMP-forming</fullName>
        <ecNumber evidence="3">3.5.4.30</ecNumber>
    </recommendedName>
    <alternativeName>
        <fullName evidence="3">Bifunctional dCTP deaminase:dUTPase</fullName>
    </alternativeName>
    <alternativeName>
        <fullName evidence="3">DCD-DUT</fullName>
    </alternativeName>
</protein>
<dbReference type="AlphaFoldDB" id="A0A2M8LAJ7"/>
<dbReference type="GO" id="GO:0015949">
    <property type="term" value="P:nucleobase-containing small molecule interconversion"/>
    <property type="evidence" value="ECO:0007669"/>
    <property type="project" value="TreeGrafter"/>
</dbReference>
<gene>
    <name evidence="3" type="primary">dcd</name>
    <name evidence="4" type="ORF">COV02_01445</name>
</gene>
<evidence type="ECO:0000256" key="3">
    <source>
        <dbReference type="HAMAP-Rule" id="MF_00146"/>
    </source>
</evidence>
<comment type="function">
    <text evidence="3">Bifunctional enzyme that catalyzes both the deamination of dCTP to dUTP and the hydrolysis of dUTP to dUMP without releasing the toxic dUTP intermediate.</text>
</comment>
<dbReference type="Gene3D" id="2.70.40.10">
    <property type="match status" value="1"/>
</dbReference>
<dbReference type="InterPro" id="IPR036157">
    <property type="entry name" value="dUTPase-like_sf"/>
</dbReference>
<keyword evidence="1 3" id="KW-0378">Hydrolase</keyword>
<comment type="subunit">
    <text evidence="3">Homotrimer.</text>
</comment>
<feature type="binding site" evidence="3">
    <location>
        <begin position="103"/>
        <end position="108"/>
    </location>
    <ligand>
        <name>dCTP</name>
        <dbReference type="ChEBI" id="CHEBI:61481"/>
    </ligand>
</feature>
<keyword evidence="2 3" id="KW-0546">Nucleotide metabolism</keyword>
<dbReference type="SUPFAM" id="SSF51283">
    <property type="entry name" value="dUTPase-like"/>
    <property type="match status" value="1"/>
</dbReference>
<dbReference type="Pfam" id="PF22769">
    <property type="entry name" value="DCD"/>
    <property type="match status" value="1"/>
</dbReference>
<dbReference type="CDD" id="cd07557">
    <property type="entry name" value="trimeric_dUTPase"/>
    <property type="match status" value="1"/>
</dbReference>
<comment type="similarity">
    <text evidence="3">Belongs to the dCTP deaminase family.</text>
</comment>
<reference evidence="5" key="1">
    <citation type="submission" date="2017-09" db="EMBL/GenBank/DDBJ databases">
        <title>Depth-based differentiation of microbial function through sediment-hosted aquifers and enrichment of novel symbionts in the deep terrestrial subsurface.</title>
        <authorList>
            <person name="Probst A.J."/>
            <person name="Ladd B."/>
            <person name="Jarett J.K."/>
            <person name="Geller-Mcgrath D.E."/>
            <person name="Sieber C.M.K."/>
            <person name="Emerson J.B."/>
            <person name="Anantharaman K."/>
            <person name="Thomas B.C."/>
            <person name="Malmstrom R."/>
            <person name="Stieglmeier M."/>
            <person name="Klingl A."/>
            <person name="Woyke T."/>
            <person name="Ryan C.M."/>
            <person name="Banfield J.F."/>
        </authorList>
    </citation>
    <scope>NUCLEOTIDE SEQUENCE [LARGE SCALE GENOMIC DNA]</scope>
</reference>
<proteinExistence type="inferred from homology"/>
<feature type="binding site" evidence="3">
    <location>
        <position position="149"/>
    </location>
    <ligand>
        <name>dCTP</name>
        <dbReference type="ChEBI" id="CHEBI:61481"/>
    </ligand>
</feature>
<feature type="binding site" evidence="3">
    <location>
        <position position="120"/>
    </location>
    <ligand>
        <name>dCTP</name>
        <dbReference type="ChEBI" id="CHEBI:61481"/>
    </ligand>
</feature>
<evidence type="ECO:0000256" key="1">
    <source>
        <dbReference type="ARBA" id="ARBA00022801"/>
    </source>
</evidence>
<evidence type="ECO:0000313" key="4">
    <source>
        <dbReference type="EMBL" id="PJE73657.1"/>
    </source>
</evidence>
<dbReference type="GO" id="GO:0008829">
    <property type="term" value="F:dCTP deaminase activity"/>
    <property type="evidence" value="ECO:0007669"/>
    <property type="project" value="InterPro"/>
</dbReference>
<sequence>MILSDRDIKKAIKDGRIKFDSKLSADQIGPASVDLKLDNKFKIFKQGKYLHLDVKEGIPREFMEDVIIKKGEAFILHPGTFALASTQEYIYLPDDITVKVEGKSTLARMGILVHTAGFVDPGFEGTITLELSNQANLPIAIYPDMYICQIDFHTMSSPSEVPYNKRKKSLYSKSIGPKNAETKNLFEKK</sequence>
<feature type="site" description="Important for bifunctional activity" evidence="3">
    <location>
        <begin position="117"/>
        <end position="118"/>
    </location>
</feature>
<dbReference type="InterPro" id="IPR011962">
    <property type="entry name" value="dCTP_deaminase"/>
</dbReference>
<dbReference type="GO" id="GO:0033973">
    <property type="term" value="F:dCTP deaminase (dUMP-forming) activity"/>
    <property type="evidence" value="ECO:0007669"/>
    <property type="project" value="UniProtKB-UniRule"/>
</dbReference>
<name>A0A2M8LAJ7_9BACT</name>
<dbReference type="EC" id="3.5.4.30" evidence="3"/>
<feature type="binding site" evidence="3">
    <location>
        <position position="163"/>
    </location>
    <ligand>
        <name>dCTP</name>
        <dbReference type="ChEBI" id="CHEBI:61481"/>
    </ligand>
</feature>
<dbReference type="InterPro" id="IPR033704">
    <property type="entry name" value="dUTPase_trimeric"/>
</dbReference>
<dbReference type="EMBL" id="PFER01000023">
    <property type="protein sequence ID" value="PJE73657.1"/>
    <property type="molecule type" value="Genomic_DNA"/>
</dbReference>
<keyword evidence="3" id="KW-0547">Nucleotide-binding</keyword>
<comment type="pathway">
    <text evidence="3">Pyrimidine metabolism; dUMP biosynthesis; dUMP from dCTP: step 1/1.</text>
</comment>
<dbReference type="PANTHER" id="PTHR42680">
    <property type="entry name" value="DCTP DEAMINASE"/>
    <property type="match status" value="1"/>
</dbReference>
<dbReference type="Proteomes" id="UP000230959">
    <property type="component" value="Unassembled WGS sequence"/>
</dbReference>
<accession>A0A2M8LAJ7</accession>
<comment type="caution">
    <text evidence="3">Lacks conserved residue(s) required for the propagation of feature annotation.</text>
</comment>
<dbReference type="GO" id="GO:0000166">
    <property type="term" value="F:nucleotide binding"/>
    <property type="evidence" value="ECO:0007669"/>
    <property type="project" value="UniProtKB-KW"/>
</dbReference>
<dbReference type="GO" id="GO:0006229">
    <property type="term" value="P:dUTP biosynthetic process"/>
    <property type="evidence" value="ECO:0007669"/>
    <property type="project" value="InterPro"/>
</dbReference>
<dbReference type="GO" id="GO:0006226">
    <property type="term" value="P:dUMP biosynthetic process"/>
    <property type="evidence" value="ECO:0007669"/>
    <property type="project" value="UniProtKB-UniRule"/>
</dbReference>